<name>A0ABY2HXS5_9SPHI</name>
<evidence type="ECO:0000313" key="1">
    <source>
        <dbReference type="EMBL" id="TFB33826.1"/>
    </source>
</evidence>
<gene>
    <name evidence="1" type="ORF">E3V97_07210</name>
</gene>
<sequence>MHNLLFSIFVYQKITVMTHLTIENKKYVLIPEESYQELQKNAALKHHPEKTFSINEARAHSKKLIRKWATEK</sequence>
<dbReference type="EMBL" id="SOPX01000001">
    <property type="protein sequence ID" value="TFB33826.1"/>
    <property type="molecule type" value="Genomic_DNA"/>
</dbReference>
<protein>
    <submittedName>
        <fullName evidence="1">Uncharacterized protein</fullName>
    </submittedName>
</protein>
<dbReference type="Proteomes" id="UP000297429">
    <property type="component" value="Unassembled WGS sequence"/>
</dbReference>
<reference evidence="1 2" key="1">
    <citation type="submission" date="2019-03" db="EMBL/GenBank/DDBJ databases">
        <authorList>
            <person name="He R.-H."/>
        </authorList>
    </citation>
    <scope>NUCLEOTIDE SEQUENCE [LARGE SCALE GENOMIC DNA]</scope>
    <source>
        <strain evidence="1 2">DSM 19624</strain>
    </source>
</reference>
<accession>A0ABY2HXS5</accession>
<organism evidence="1 2">
    <name type="scientific">Pedobacter alluvionis</name>
    <dbReference type="NCBI Taxonomy" id="475253"/>
    <lineage>
        <taxon>Bacteria</taxon>
        <taxon>Pseudomonadati</taxon>
        <taxon>Bacteroidota</taxon>
        <taxon>Sphingobacteriia</taxon>
        <taxon>Sphingobacteriales</taxon>
        <taxon>Sphingobacteriaceae</taxon>
        <taxon>Pedobacter</taxon>
    </lineage>
</organism>
<proteinExistence type="predicted"/>
<comment type="caution">
    <text evidence="1">The sequence shown here is derived from an EMBL/GenBank/DDBJ whole genome shotgun (WGS) entry which is preliminary data.</text>
</comment>
<keyword evidence="2" id="KW-1185">Reference proteome</keyword>
<evidence type="ECO:0000313" key="2">
    <source>
        <dbReference type="Proteomes" id="UP000297429"/>
    </source>
</evidence>